<dbReference type="Proteomes" id="UP001175261">
    <property type="component" value="Unassembled WGS sequence"/>
</dbReference>
<dbReference type="AlphaFoldDB" id="A0AA39LBJ5"/>
<feature type="domain" description="Nucleoside phosphorylase" evidence="2">
    <location>
        <begin position="232"/>
        <end position="310"/>
    </location>
</feature>
<feature type="region of interest" description="Disordered" evidence="1">
    <location>
        <begin position="323"/>
        <end position="350"/>
    </location>
</feature>
<evidence type="ECO:0000313" key="3">
    <source>
        <dbReference type="EMBL" id="KAK0391696.1"/>
    </source>
</evidence>
<name>A0AA39LBJ5_SARSR</name>
<dbReference type="Pfam" id="PF01048">
    <property type="entry name" value="PNP_UDP_1"/>
    <property type="match status" value="1"/>
</dbReference>
<dbReference type="PANTHER" id="PTHR46082:SF11">
    <property type="entry name" value="AAA+ ATPASE DOMAIN-CONTAINING PROTEIN-RELATED"/>
    <property type="match status" value="1"/>
</dbReference>
<gene>
    <name evidence="3" type="ORF">NLU13_1195</name>
</gene>
<evidence type="ECO:0000259" key="2">
    <source>
        <dbReference type="Pfam" id="PF01048"/>
    </source>
</evidence>
<sequence>MFSERKPPRPFGEYTVAVIFAMDFEMSAFRYMLDEEHETGDLRKDPSDPNEYVLGRVGSHYIVLAWLPGEQGKGAAAIVATHLSRTFEAIEWRLLVGIGGGVPSARHDIRLGDVVISMPERQYNGVGQYDLGRETDGGFERKGFLHGPPAYLRGVAGRMRSNHLKDDNKIGAFVSELLATSSRLKRQYQRPPSDSDVLFPGGVEHKSGLQDCHQCDKTQTENREPRDADALTEIHYGLIASGDTVVASDTSREEKISKLGADVICFEMEAAGIMSGYECLVIRGISDYADSHKTRGWRHHAAATAAACAKELLLLVRSSSTVDGIRNPSQGKSTPSSTGGNRGEPNDDGVESRYYVRQGVMATGSGTSNFGDMTFNN</sequence>
<dbReference type="GO" id="GO:0009116">
    <property type="term" value="P:nucleoside metabolic process"/>
    <property type="evidence" value="ECO:0007669"/>
    <property type="project" value="InterPro"/>
</dbReference>
<protein>
    <recommendedName>
        <fullName evidence="2">Nucleoside phosphorylase domain-containing protein</fullName>
    </recommendedName>
</protein>
<dbReference type="InterPro" id="IPR035994">
    <property type="entry name" value="Nucleoside_phosphorylase_sf"/>
</dbReference>
<reference evidence="3" key="1">
    <citation type="submission" date="2022-10" db="EMBL/GenBank/DDBJ databases">
        <title>Determination and structural analysis of whole genome sequence of Sarocladium strictum F4-1.</title>
        <authorList>
            <person name="Hu L."/>
            <person name="Jiang Y."/>
        </authorList>
    </citation>
    <scope>NUCLEOTIDE SEQUENCE</scope>
    <source>
        <strain evidence="3">F4-1</strain>
    </source>
</reference>
<dbReference type="GO" id="GO:0003824">
    <property type="term" value="F:catalytic activity"/>
    <property type="evidence" value="ECO:0007669"/>
    <property type="project" value="InterPro"/>
</dbReference>
<evidence type="ECO:0000313" key="4">
    <source>
        <dbReference type="Proteomes" id="UP001175261"/>
    </source>
</evidence>
<keyword evidence="4" id="KW-1185">Reference proteome</keyword>
<dbReference type="PANTHER" id="PTHR46082">
    <property type="entry name" value="ATP/GTP-BINDING PROTEIN-RELATED"/>
    <property type="match status" value="1"/>
</dbReference>
<feature type="compositionally biased region" description="Polar residues" evidence="1">
    <location>
        <begin position="323"/>
        <end position="339"/>
    </location>
</feature>
<dbReference type="InterPro" id="IPR000845">
    <property type="entry name" value="Nucleoside_phosphorylase_d"/>
</dbReference>
<evidence type="ECO:0000256" key="1">
    <source>
        <dbReference type="SAM" id="MobiDB-lite"/>
    </source>
</evidence>
<dbReference type="SUPFAM" id="SSF53167">
    <property type="entry name" value="Purine and uridine phosphorylases"/>
    <property type="match status" value="1"/>
</dbReference>
<dbReference type="InterPro" id="IPR053137">
    <property type="entry name" value="NLR-like"/>
</dbReference>
<dbReference type="EMBL" id="JAPDFR010000001">
    <property type="protein sequence ID" value="KAK0391696.1"/>
    <property type="molecule type" value="Genomic_DNA"/>
</dbReference>
<organism evidence="3 4">
    <name type="scientific">Sarocladium strictum</name>
    <name type="common">Black bundle disease fungus</name>
    <name type="synonym">Acremonium strictum</name>
    <dbReference type="NCBI Taxonomy" id="5046"/>
    <lineage>
        <taxon>Eukaryota</taxon>
        <taxon>Fungi</taxon>
        <taxon>Dikarya</taxon>
        <taxon>Ascomycota</taxon>
        <taxon>Pezizomycotina</taxon>
        <taxon>Sordariomycetes</taxon>
        <taxon>Hypocreomycetidae</taxon>
        <taxon>Hypocreales</taxon>
        <taxon>Sarocladiaceae</taxon>
        <taxon>Sarocladium</taxon>
    </lineage>
</organism>
<dbReference type="Gene3D" id="3.40.50.1580">
    <property type="entry name" value="Nucleoside phosphorylase domain"/>
    <property type="match status" value="1"/>
</dbReference>
<comment type="caution">
    <text evidence="3">The sequence shown here is derived from an EMBL/GenBank/DDBJ whole genome shotgun (WGS) entry which is preliminary data.</text>
</comment>
<accession>A0AA39LBJ5</accession>
<proteinExistence type="predicted"/>